<dbReference type="RefSeq" id="WP_138363299.1">
    <property type="nucleotide sequence ID" value="NZ_VCEJ01000002.1"/>
</dbReference>
<protein>
    <submittedName>
        <fullName evidence="4">Glycosyltransferase</fullName>
    </submittedName>
</protein>
<dbReference type="EMBL" id="VCEJ01000002">
    <property type="protein sequence ID" value="TLV02090.1"/>
    <property type="molecule type" value="Genomic_DNA"/>
</dbReference>
<dbReference type="InterPro" id="IPR029044">
    <property type="entry name" value="Nucleotide-diphossugar_trans"/>
</dbReference>
<gene>
    <name evidence="4" type="ORF">FEN17_00115</name>
</gene>
<dbReference type="InterPro" id="IPR027791">
    <property type="entry name" value="Galactosyl_T_C"/>
</dbReference>
<evidence type="ECO:0000313" key="5">
    <source>
        <dbReference type="Proteomes" id="UP000306402"/>
    </source>
</evidence>
<reference evidence="4 5" key="1">
    <citation type="submission" date="2019-05" db="EMBL/GenBank/DDBJ databases">
        <authorList>
            <person name="Qu J.-H."/>
        </authorList>
    </citation>
    <scope>NUCLEOTIDE SEQUENCE [LARGE SCALE GENOMIC DNA]</scope>
    <source>
        <strain evidence="4 5">T17</strain>
    </source>
</reference>
<evidence type="ECO:0000256" key="1">
    <source>
        <dbReference type="ARBA" id="ARBA00022679"/>
    </source>
</evidence>
<feature type="domain" description="Glycosyltransferase 2-like" evidence="2">
    <location>
        <begin position="8"/>
        <end position="135"/>
    </location>
</feature>
<dbReference type="Pfam" id="PF00535">
    <property type="entry name" value="Glycos_transf_2"/>
    <property type="match status" value="1"/>
</dbReference>
<name>A0A5R9L1D0_9BACT</name>
<organism evidence="4 5">
    <name type="scientific">Dyadobacter luticola</name>
    <dbReference type="NCBI Taxonomy" id="1979387"/>
    <lineage>
        <taxon>Bacteria</taxon>
        <taxon>Pseudomonadati</taxon>
        <taxon>Bacteroidota</taxon>
        <taxon>Cytophagia</taxon>
        <taxon>Cytophagales</taxon>
        <taxon>Spirosomataceae</taxon>
        <taxon>Dyadobacter</taxon>
    </lineage>
</organism>
<keyword evidence="5" id="KW-1185">Reference proteome</keyword>
<dbReference type="InterPro" id="IPR001173">
    <property type="entry name" value="Glyco_trans_2-like"/>
</dbReference>
<comment type="caution">
    <text evidence="4">The sequence shown here is derived from an EMBL/GenBank/DDBJ whole genome shotgun (WGS) entry which is preliminary data.</text>
</comment>
<dbReference type="Proteomes" id="UP000306402">
    <property type="component" value="Unassembled WGS sequence"/>
</dbReference>
<evidence type="ECO:0000259" key="2">
    <source>
        <dbReference type="Pfam" id="PF00535"/>
    </source>
</evidence>
<dbReference type="PANTHER" id="PTHR43685">
    <property type="entry name" value="GLYCOSYLTRANSFERASE"/>
    <property type="match status" value="1"/>
</dbReference>
<dbReference type="AlphaFoldDB" id="A0A5R9L1D0"/>
<dbReference type="PANTHER" id="PTHR43685:SF3">
    <property type="entry name" value="SLR2126 PROTEIN"/>
    <property type="match status" value="1"/>
</dbReference>
<dbReference type="OrthoDB" id="9815923at2"/>
<dbReference type="Pfam" id="PF02709">
    <property type="entry name" value="Glyco_transf_7C"/>
    <property type="match status" value="1"/>
</dbReference>
<dbReference type="SUPFAM" id="SSF53448">
    <property type="entry name" value="Nucleotide-diphospho-sugar transferases"/>
    <property type="match status" value="1"/>
</dbReference>
<dbReference type="CDD" id="cd06420">
    <property type="entry name" value="GT2_Chondriotin_Pol_N"/>
    <property type="match status" value="1"/>
</dbReference>
<proteinExistence type="predicted"/>
<dbReference type="InterPro" id="IPR050834">
    <property type="entry name" value="Glycosyltransf_2"/>
</dbReference>
<keyword evidence="1 4" id="KW-0808">Transferase</keyword>
<dbReference type="GO" id="GO:0016740">
    <property type="term" value="F:transferase activity"/>
    <property type="evidence" value="ECO:0007669"/>
    <property type="project" value="UniProtKB-KW"/>
</dbReference>
<accession>A0A5R9L1D0</accession>
<sequence length="265" mass="30014">MGYAPPTSLIIATYNWAEALYCNLLSVAKQRILPKEVIIADDGSDNKTHSLIVRMQETFPVPLVHVWHEDQGFRKSEILNKAVAQSTGSYVIQVDGDVLLHPSFVTDHLAAAEQAVFIRGSRARITAAKTETLLQNADVNLKFYSPGVYNRLNALRMPGLSRLGYRKEMKSRSVRGSNLAFWKDDFVKVNGYNNDLSGWGHEDEELAARFINNNIEKKIVKLGAVQFHLHHTELPKPNEPHHRQVIEKTLDKKVKRCTNGYQELL</sequence>
<dbReference type="Gene3D" id="3.90.550.10">
    <property type="entry name" value="Spore Coat Polysaccharide Biosynthesis Protein SpsA, Chain A"/>
    <property type="match status" value="1"/>
</dbReference>
<evidence type="ECO:0000259" key="3">
    <source>
        <dbReference type="Pfam" id="PF02709"/>
    </source>
</evidence>
<feature type="domain" description="Galactosyltransferase C-terminal" evidence="3">
    <location>
        <begin position="168"/>
        <end position="222"/>
    </location>
</feature>
<evidence type="ECO:0000313" key="4">
    <source>
        <dbReference type="EMBL" id="TLV02090.1"/>
    </source>
</evidence>